<dbReference type="STRING" id="1798704.A3J93_02465"/>
<proteinExistence type="predicted"/>
<sequence>MRKIFFTIILATVLLVPLSVSALTINDAGTKLSQIGGKTGLTPNLESTTGLVINTILALIGTVFFILTVYAGIRWMTAQGNDEKVTKAKDTLEAALIGITIVFLAYAITAFVTNRLVGGGGGGGKCVLTDADGVEECIDTVVGGISKADCANGDGVWRAGESCPE</sequence>
<dbReference type="EMBL" id="MFQZ01000008">
    <property type="protein sequence ID" value="OGH88011.1"/>
    <property type="molecule type" value="Genomic_DNA"/>
</dbReference>
<dbReference type="AlphaFoldDB" id="A0A1F6NVV6"/>
<keyword evidence="1" id="KW-0472">Membrane</keyword>
<keyword evidence="2" id="KW-0732">Signal</keyword>
<evidence type="ECO:0008006" key="5">
    <source>
        <dbReference type="Google" id="ProtNLM"/>
    </source>
</evidence>
<protein>
    <recommendedName>
        <fullName evidence="5">DUF5671 domain-containing protein</fullName>
    </recommendedName>
</protein>
<dbReference type="Proteomes" id="UP000177907">
    <property type="component" value="Unassembled WGS sequence"/>
</dbReference>
<gene>
    <name evidence="3" type="ORF">A3J93_02465</name>
</gene>
<keyword evidence="1" id="KW-0812">Transmembrane</keyword>
<comment type="caution">
    <text evidence="3">The sequence shown here is derived from an EMBL/GenBank/DDBJ whole genome shotgun (WGS) entry which is preliminary data.</text>
</comment>
<evidence type="ECO:0000256" key="2">
    <source>
        <dbReference type="SAM" id="SignalP"/>
    </source>
</evidence>
<name>A0A1F6NVV6_9BACT</name>
<accession>A0A1F6NVV6</accession>
<feature type="transmembrane region" description="Helical" evidence="1">
    <location>
        <begin position="94"/>
        <end position="112"/>
    </location>
</feature>
<dbReference type="InterPro" id="IPR043993">
    <property type="entry name" value="T4SS_pilin"/>
</dbReference>
<keyword evidence="1" id="KW-1133">Transmembrane helix</keyword>
<organism evidence="3 4">
    <name type="scientific">Candidatus Magasanikbacteria bacterium RIFOXYC2_FULL_42_28</name>
    <dbReference type="NCBI Taxonomy" id="1798704"/>
    <lineage>
        <taxon>Bacteria</taxon>
        <taxon>Candidatus Magasanikiibacteriota</taxon>
    </lineage>
</organism>
<feature type="chain" id="PRO_5009525845" description="DUF5671 domain-containing protein" evidence="2">
    <location>
        <begin position="23"/>
        <end position="165"/>
    </location>
</feature>
<evidence type="ECO:0000256" key="1">
    <source>
        <dbReference type="SAM" id="Phobius"/>
    </source>
</evidence>
<feature type="transmembrane region" description="Helical" evidence="1">
    <location>
        <begin position="51"/>
        <end position="73"/>
    </location>
</feature>
<feature type="signal peptide" evidence="2">
    <location>
        <begin position="1"/>
        <end position="22"/>
    </location>
</feature>
<reference evidence="3 4" key="1">
    <citation type="journal article" date="2016" name="Nat. Commun.">
        <title>Thousands of microbial genomes shed light on interconnected biogeochemical processes in an aquifer system.</title>
        <authorList>
            <person name="Anantharaman K."/>
            <person name="Brown C.T."/>
            <person name="Hug L.A."/>
            <person name="Sharon I."/>
            <person name="Castelle C.J."/>
            <person name="Probst A.J."/>
            <person name="Thomas B.C."/>
            <person name="Singh A."/>
            <person name="Wilkins M.J."/>
            <person name="Karaoz U."/>
            <person name="Brodie E.L."/>
            <person name="Williams K.H."/>
            <person name="Hubbard S.S."/>
            <person name="Banfield J.F."/>
        </authorList>
    </citation>
    <scope>NUCLEOTIDE SEQUENCE [LARGE SCALE GENOMIC DNA]</scope>
</reference>
<evidence type="ECO:0000313" key="3">
    <source>
        <dbReference type="EMBL" id="OGH88011.1"/>
    </source>
</evidence>
<evidence type="ECO:0000313" key="4">
    <source>
        <dbReference type="Proteomes" id="UP000177907"/>
    </source>
</evidence>
<dbReference type="Pfam" id="PF18895">
    <property type="entry name" value="T4SS_pilin"/>
    <property type="match status" value="1"/>
</dbReference>